<dbReference type="Proteomes" id="UP000807306">
    <property type="component" value="Unassembled WGS sequence"/>
</dbReference>
<comment type="caution">
    <text evidence="2">The sequence shown here is derived from an EMBL/GenBank/DDBJ whole genome shotgun (WGS) entry which is preliminary data.</text>
</comment>
<dbReference type="Gene3D" id="1.20.1280.50">
    <property type="match status" value="1"/>
</dbReference>
<proteinExistence type="predicted"/>
<sequence length="203" mass="23203">MLPTEIIDCIFDHLSSFSDLLQWSLVCIDWLHLVRKTHGFQKIKVTTLNADSFASLVVNPSSTFPDSVRQLVLDLETTWFRRILPFAQLLTRVTALELRTLEWDKIDFHARQRFIGTFRSVITHLILGEAMEFKFLTETVELVAHFSHLENLSIDGARWRALSPPTNDAAMASIVADIVTSFAGSFTTNHFQNFFGIPRGHRL</sequence>
<reference evidence="2" key="1">
    <citation type="submission" date="2020-11" db="EMBL/GenBank/DDBJ databases">
        <authorList>
            <consortium name="DOE Joint Genome Institute"/>
            <person name="Ahrendt S."/>
            <person name="Riley R."/>
            <person name="Andreopoulos W."/>
            <person name="Labutti K."/>
            <person name="Pangilinan J."/>
            <person name="Ruiz-Duenas F.J."/>
            <person name="Barrasa J.M."/>
            <person name="Sanchez-Garcia M."/>
            <person name="Camarero S."/>
            <person name="Miyauchi S."/>
            <person name="Serrano A."/>
            <person name="Linde D."/>
            <person name="Babiker R."/>
            <person name="Drula E."/>
            <person name="Ayuso-Fernandez I."/>
            <person name="Pacheco R."/>
            <person name="Padilla G."/>
            <person name="Ferreira P."/>
            <person name="Barriuso J."/>
            <person name="Kellner H."/>
            <person name="Castanera R."/>
            <person name="Alfaro M."/>
            <person name="Ramirez L."/>
            <person name="Pisabarro A.G."/>
            <person name="Kuo A."/>
            <person name="Tritt A."/>
            <person name="Lipzen A."/>
            <person name="He G."/>
            <person name="Yan M."/>
            <person name="Ng V."/>
            <person name="Cullen D."/>
            <person name="Martin F."/>
            <person name="Rosso M.-N."/>
            <person name="Henrissat B."/>
            <person name="Hibbett D."/>
            <person name="Martinez A.T."/>
            <person name="Grigoriev I.V."/>
        </authorList>
    </citation>
    <scope>NUCLEOTIDE SEQUENCE</scope>
    <source>
        <strain evidence="2">CBS 506.95</strain>
    </source>
</reference>
<dbReference type="AlphaFoldDB" id="A0A9P6E536"/>
<organism evidence="2 3">
    <name type="scientific">Crepidotus variabilis</name>
    <dbReference type="NCBI Taxonomy" id="179855"/>
    <lineage>
        <taxon>Eukaryota</taxon>
        <taxon>Fungi</taxon>
        <taxon>Dikarya</taxon>
        <taxon>Basidiomycota</taxon>
        <taxon>Agaricomycotina</taxon>
        <taxon>Agaricomycetes</taxon>
        <taxon>Agaricomycetidae</taxon>
        <taxon>Agaricales</taxon>
        <taxon>Agaricineae</taxon>
        <taxon>Crepidotaceae</taxon>
        <taxon>Crepidotus</taxon>
    </lineage>
</organism>
<evidence type="ECO:0000313" key="2">
    <source>
        <dbReference type="EMBL" id="KAF9522711.1"/>
    </source>
</evidence>
<feature type="domain" description="F-box" evidence="1">
    <location>
        <begin position="1"/>
        <end position="43"/>
    </location>
</feature>
<evidence type="ECO:0000313" key="3">
    <source>
        <dbReference type="Proteomes" id="UP000807306"/>
    </source>
</evidence>
<keyword evidence="3" id="KW-1185">Reference proteome</keyword>
<evidence type="ECO:0000259" key="1">
    <source>
        <dbReference type="PROSITE" id="PS50181"/>
    </source>
</evidence>
<name>A0A9P6E536_9AGAR</name>
<dbReference type="InterPro" id="IPR001810">
    <property type="entry name" value="F-box_dom"/>
</dbReference>
<dbReference type="OrthoDB" id="2789810at2759"/>
<gene>
    <name evidence="2" type="ORF">CPB83DRAFT_89714</name>
</gene>
<dbReference type="InterPro" id="IPR036047">
    <property type="entry name" value="F-box-like_dom_sf"/>
</dbReference>
<protein>
    <recommendedName>
        <fullName evidence="1">F-box domain-containing protein</fullName>
    </recommendedName>
</protein>
<accession>A0A9P6E536</accession>
<dbReference type="SUPFAM" id="SSF81383">
    <property type="entry name" value="F-box domain"/>
    <property type="match status" value="1"/>
</dbReference>
<dbReference type="EMBL" id="MU157936">
    <property type="protein sequence ID" value="KAF9522711.1"/>
    <property type="molecule type" value="Genomic_DNA"/>
</dbReference>
<dbReference type="PROSITE" id="PS50181">
    <property type="entry name" value="FBOX"/>
    <property type="match status" value="1"/>
</dbReference>